<dbReference type="EMBL" id="HAED01017751">
    <property type="protein sequence ID" value="SBR04196.1"/>
    <property type="molecule type" value="Transcribed_RNA"/>
</dbReference>
<gene>
    <name evidence="2" type="primary">Nfu_g_1_017414</name>
</gene>
<evidence type="ECO:0000256" key="1">
    <source>
        <dbReference type="SAM" id="SignalP"/>
    </source>
</evidence>
<proteinExistence type="predicted"/>
<name>A0A1A8J3W8_NOTKU</name>
<accession>A0A1A8J3W8</accession>
<organism evidence="2">
    <name type="scientific">Nothobranchius kuhntae</name>
    <name type="common">Beira killifish</name>
    <dbReference type="NCBI Taxonomy" id="321403"/>
    <lineage>
        <taxon>Eukaryota</taxon>
        <taxon>Metazoa</taxon>
        <taxon>Chordata</taxon>
        <taxon>Craniata</taxon>
        <taxon>Vertebrata</taxon>
        <taxon>Euteleostomi</taxon>
        <taxon>Actinopterygii</taxon>
        <taxon>Neopterygii</taxon>
        <taxon>Teleostei</taxon>
        <taxon>Neoteleostei</taxon>
        <taxon>Acanthomorphata</taxon>
        <taxon>Ovalentaria</taxon>
        <taxon>Atherinomorphae</taxon>
        <taxon>Cyprinodontiformes</taxon>
        <taxon>Nothobranchiidae</taxon>
        <taxon>Nothobranchius</taxon>
    </lineage>
</organism>
<reference evidence="2" key="2">
    <citation type="submission" date="2016-06" db="EMBL/GenBank/DDBJ databases">
        <title>The genome of a short-lived fish provides insights into sex chromosome evolution and the genetic control of aging.</title>
        <authorList>
            <person name="Reichwald K."/>
            <person name="Felder M."/>
            <person name="Petzold A."/>
            <person name="Koch P."/>
            <person name="Groth M."/>
            <person name="Platzer M."/>
        </authorList>
    </citation>
    <scope>NUCLEOTIDE SEQUENCE</scope>
    <source>
        <tissue evidence="2">Brain</tissue>
    </source>
</reference>
<feature type="chain" id="PRO_5008372584" description="Secreted protein" evidence="1">
    <location>
        <begin position="20"/>
        <end position="87"/>
    </location>
</feature>
<protein>
    <recommendedName>
        <fullName evidence="3">Secreted protein</fullName>
    </recommendedName>
</protein>
<dbReference type="AlphaFoldDB" id="A0A1A8J3W8"/>
<feature type="non-terminal residue" evidence="2">
    <location>
        <position position="1"/>
    </location>
</feature>
<feature type="non-terminal residue" evidence="2">
    <location>
        <position position="87"/>
    </location>
</feature>
<sequence>NLRPVFTLIFNMVAGQSSAATPHMIMTPPSVAPRRNVHSQVRHCGNMTTKRGGTNAAKCPQHCIHKTHGGSMVCPLTAFVFGTARSS</sequence>
<feature type="signal peptide" evidence="1">
    <location>
        <begin position="1"/>
        <end position="19"/>
    </location>
</feature>
<keyword evidence="1" id="KW-0732">Signal</keyword>
<evidence type="ECO:0008006" key="3">
    <source>
        <dbReference type="Google" id="ProtNLM"/>
    </source>
</evidence>
<evidence type="ECO:0000313" key="2">
    <source>
        <dbReference type="EMBL" id="SBR04196.1"/>
    </source>
</evidence>
<reference evidence="2" key="1">
    <citation type="submission" date="2016-05" db="EMBL/GenBank/DDBJ databases">
        <authorList>
            <person name="Lavstsen T."/>
            <person name="Jespersen J.S."/>
        </authorList>
    </citation>
    <scope>NUCLEOTIDE SEQUENCE</scope>
    <source>
        <tissue evidence="2">Brain</tissue>
    </source>
</reference>